<keyword evidence="2" id="KW-1185">Reference proteome</keyword>
<evidence type="ECO:0000313" key="2">
    <source>
        <dbReference type="Proteomes" id="UP000271010"/>
    </source>
</evidence>
<accession>A0A3M9MNI7</accession>
<dbReference type="AlphaFoldDB" id="A0A3M9MNI7"/>
<comment type="caution">
    <text evidence="1">The sequence shown here is derived from an EMBL/GenBank/DDBJ whole genome shotgun (WGS) entry which is preliminary data.</text>
</comment>
<dbReference type="Proteomes" id="UP000271010">
    <property type="component" value="Unassembled WGS sequence"/>
</dbReference>
<proteinExistence type="predicted"/>
<gene>
    <name evidence="1" type="ORF">EFA69_13060</name>
</gene>
<sequence>MNYYQTAAKDEKVAEEFHGLMEKYRGKDPLKLGYKAVSNAIMAKHVWSPYTKLKFLRTSSEVFEQAVALDTQDPEVRFLRFTIENSIPRYLNMSGHLAEDKKVFMAAILRYPRSNMPVESIKIMRDYLLRKDLVTGEERHRVENLNL</sequence>
<dbReference type="EMBL" id="RJJE01000017">
    <property type="protein sequence ID" value="RNI27100.1"/>
    <property type="molecule type" value="Genomic_DNA"/>
</dbReference>
<protein>
    <submittedName>
        <fullName evidence="1">Uncharacterized protein</fullName>
    </submittedName>
</protein>
<evidence type="ECO:0000313" key="1">
    <source>
        <dbReference type="EMBL" id="RNI27100.1"/>
    </source>
</evidence>
<organism evidence="1 2">
    <name type="scientific">Rufibacter immobilis</name>
    <dbReference type="NCBI Taxonomy" id="1348778"/>
    <lineage>
        <taxon>Bacteria</taxon>
        <taxon>Pseudomonadati</taxon>
        <taxon>Bacteroidota</taxon>
        <taxon>Cytophagia</taxon>
        <taxon>Cytophagales</taxon>
        <taxon>Hymenobacteraceae</taxon>
        <taxon>Rufibacter</taxon>
    </lineage>
</organism>
<name>A0A3M9MNI7_9BACT</name>
<reference evidence="1 2" key="1">
    <citation type="submission" date="2018-11" db="EMBL/GenBank/DDBJ databases">
        <title>Rufibacter latericius sp. nov., isolated from water in Baiyang Lake.</title>
        <authorList>
            <person name="Yang Y."/>
        </authorList>
    </citation>
    <scope>NUCLEOTIDE SEQUENCE [LARGE SCALE GENOMIC DNA]</scope>
    <source>
        <strain evidence="1 2">MCC P1</strain>
    </source>
</reference>